<dbReference type="EMBL" id="CAJOBA010008558">
    <property type="protein sequence ID" value="CAF3831353.1"/>
    <property type="molecule type" value="Genomic_DNA"/>
</dbReference>
<dbReference type="EMBL" id="CAJNOK010008546">
    <property type="protein sequence ID" value="CAF1066479.1"/>
    <property type="molecule type" value="Genomic_DNA"/>
</dbReference>
<dbReference type="Proteomes" id="UP000682733">
    <property type="component" value="Unassembled WGS sequence"/>
</dbReference>
<sequence length="373" mass="40185">LSCGASTNTASCTKKPNAWAEKQCYSLINLFPSNPLLPCIKSIGSTAIMAQFYSDCLETACNCQPTSICQPLSPFMAACASLNAPIPGHESVLRTRRDIAIPSGSQCSPKNCDNRLPCSSNPDCEYHPTSARLYDTSHFDNSTGKITDNYTTTVPIPSSAQCSGLVCYNFVPTCSPINSACYCFTLAQGDGFCAESDSCSVFSTCDSNNQCLSYPNTVCVINSCCGYPICYNLSYAALCPTGNDNNNQGISTITTDECSVEGDNYTSNLCDTNEVAFNNRCYYLDGTTGTCLDGYSLAPEVVLRCIASRFVGLNYKTTQSNNCCIWTSDVYENYGFNRGCNQPGPFTDPPVLGGASCLAQENHFQLQLTFCGR</sequence>
<name>A0A8S2DY71_9BILA</name>
<dbReference type="AlphaFoldDB" id="A0A8S2DY71"/>
<dbReference type="Proteomes" id="UP000677228">
    <property type="component" value="Unassembled WGS sequence"/>
</dbReference>
<accession>A0A8S2DY71</accession>
<comment type="caution">
    <text evidence="1">The sequence shown here is derived from an EMBL/GenBank/DDBJ whole genome shotgun (WGS) entry which is preliminary data.</text>
</comment>
<reference evidence="1" key="1">
    <citation type="submission" date="2021-02" db="EMBL/GenBank/DDBJ databases">
        <authorList>
            <person name="Nowell W R."/>
        </authorList>
    </citation>
    <scope>NUCLEOTIDE SEQUENCE</scope>
</reference>
<gene>
    <name evidence="1" type="ORF">OVA965_LOCUS17681</name>
    <name evidence="2" type="ORF">TMI583_LOCUS17687</name>
</gene>
<feature type="non-terminal residue" evidence="1">
    <location>
        <position position="1"/>
    </location>
</feature>
<evidence type="ECO:0000313" key="3">
    <source>
        <dbReference type="Proteomes" id="UP000677228"/>
    </source>
</evidence>
<organism evidence="1 3">
    <name type="scientific">Didymodactylos carnosus</name>
    <dbReference type="NCBI Taxonomy" id="1234261"/>
    <lineage>
        <taxon>Eukaryota</taxon>
        <taxon>Metazoa</taxon>
        <taxon>Spiralia</taxon>
        <taxon>Gnathifera</taxon>
        <taxon>Rotifera</taxon>
        <taxon>Eurotatoria</taxon>
        <taxon>Bdelloidea</taxon>
        <taxon>Philodinida</taxon>
        <taxon>Philodinidae</taxon>
        <taxon>Didymodactylos</taxon>
    </lineage>
</organism>
<evidence type="ECO:0000313" key="2">
    <source>
        <dbReference type="EMBL" id="CAF3831353.1"/>
    </source>
</evidence>
<evidence type="ECO:0000313" key="1">
    <source>
        <dbReference type="EMBL" id="CAF1066479.1"/>
    </source>
</evidence>
<proteinExistence type="predicted"/>
<protein>
    <submittedName>
        <fullName evidence="1">Uncharacterized protein</fullName>
    </submittedName>
</protein>